<evidence type="ECO:0000259" key="5">
    <source>
        <dbReference type="Pfam" id="PF00171"/>
    </source>
</evidence>
<evidence type="ECO:0000313" key="7">
    <source>
        <dbReference type="Proteomes" id="UP000183144"/>
    </source>
</evidence>
<dbReference type="InterPro" id="IPR015590">
    <property type="entry name" value="Aldehyde_DH_dom"/>
</dbReference>
<dbReference type="InterPro" id="IPR016161">
    <property type="entry name" value="Ald_DH/histidinol_DH"/>
</dbReference>
<dbReference type="Gene3D" id="3.40.309.10">
    <property type="entry name" value="Aldehyde Dehydrogenase, Chain A, domain 2"/>
    <property type="match status" value="1"/>
</dbReference>
<dbReference type="InterPro" id="IPR016162">
    <property type="entry name" value="Ald_DH_N"/>
</dbReference>
<dbReference type="SUPFAM" id="SSF53720">
    <property type="entry name" value="ALDH-like"/>
    <property type="match status" value="1"/>
</dbReference>
<dbReference type="FunFam" id="3.40.605.10:FF:000007">
    <property type="entry name" value="NAD/NADP-dependent betaine aldehyde dehydrogenase"/>
    <property type="match status" value="1"/>
</dbReference>
<evidence type="ECO:0000256" key="2">
    <source>
        <dbReference type="ARBA" id="ARBA00023002"/>
    </source>
</evidence>
<feature type="domain" description="Aldehyde dehydrogenase" evidence="5">
    <location>
        <begin position="4"/>
        <end position="456"/>
    </location>
</feature>
<feature type="active site" evidence="4">
    <location>
        <position position="229"/>
    </location>
</feature>
<protein>
    <recommendedName>
        <fullName evidence="3">Aldehyde dehydrogenase</fullName>
    </recommendedName>
</protein>
<evidence type="ECO:0000256" key="1">
    <source>
        <dbReference type="ARBA" id="ARBA00009986"/>
    </source>
</evidence>
<dbReference type="Gene3D" id="3.40.605.10">
    <property type="entry name" value="Aldehyde Dehydrogenase, Chain A, domain 1"/>
    <property type="match status" value="1"/>
</dbReference>
<dbReference type="InterPro" id="IPR016163">
    <property type="entry name" value="Ald_DH_C"/>
</dbReference>
<accession>A0A1J4RNK5</accession>
<dbReference type="InterPro" id="IPR012394">
    <property type="entry name" value="Aldehyde_DH_NAD(P)"/>
</dbReference>
<reference evidence="6 7" key="1">
    <citation type="journal article" date="2016" name="Environ. Microbiol.">
        <title>Genomic resolution of a cold subsurface aquifer community provides metabolic insights for novel microbes adapted to high CO concentrations.</title>
        <authorList>
            <person name="Probst A.J."/>
            <person name="Castelle C.J."/>
            <person name="Singh A."/>
            <person name="Brown C.T."/>
            <person name="Anantharaman K."/>
            <person name="Sharon I."/>
            <person name="Hug L.A."/>
            <person name="Burstein D."/>
            <person name="Emerson J.B."/>
            <person name="Thomas B.C."/>
            <person name="Banfield J.F."/>
        </authorList>
    </citation>
    <scope>NUCLEOTIDE SEQUENCE [LARGE SCALE GENOMIC DNA]</scope>
    <source>
        <strain evidence="6">CG1_02_47_37</strain>
    </source>
</reference>
<dbReference type="Proteomes" id="UP000183144">
    <property type="component" value="Unassembled WGS sequence"/>
</dbReference>
<dbReference type="CDD" id="cd07078">
    <property type="entry name" value="ALDH"/>
    <property type="match status" value="1"/>
</dbReference>
<dbReference type="PIRSF" id="PIRSF036492">
    <property type="entry name" value="ALDH"/>
    <property type="match status" value="1"/>
</dbReference>
<dbReference type="PANTHER" id="PTHR11699">
    <property type="entry name" value="ALDEHYDE DEHYDROGENASE-RELATED"/>
    <property type="match status" value="1"/>
</dbReference>
<dbReference type="EMBL" id="MNUI01000071">
    <property type="protein sequence ID" value="OIN88463.1"/>
    <property type="molecule type" value="Genomic_DNA"/>
</dbReference>
<dbReference type="STRING" id="1805034.AUJ59_03815"/>
<gene>
    <name evidence="6" type="ORF">AUJ59_03815</name>
</gene>
<dbReference type="AlphaFoldDB" id="A0A1J4RNK5"/>
<name>A0A1J4RNK5_9BACT</name>
<evidence type="ECO:0000256" key="3">
    <source>
        <dbReference type="PIRNR" id="PIRNR036492"/>
    </source>
</evidence>
<dbReference type="PROSITE" id="PS00070">
    <property type="entry name" value="ALDEHYDE_DEHYDR_CYS"/>
    <property type="match status" value="1"/>
</dbReference>
<dbReference type="GO" id="GO:0006081">
    <property type="term" value="P:aldehyde metabolic process"/>
    <property type="evidence" value="ECO:0007669"/>
    <property type="project" value="InterPro"/>
</dbReference>
<dbReference type="InterPro" id="IPR016160">
    <property type="entry name" value="Ald_DH_CS_CYS"/>
</dbReference>
<evidence type="ECO:0000313" key="6">
    <source>
        <dbReference type="EMBL" id="OIN88463.1"/>
    </source>
</evidence>
<feature type="active site" evidence="4">
    <location>
        <position position="263"/>
    </location>
</feature>
<comment type="caution">
    <text evidence="6">The sequence shown here is derived from an EMBL/GenBank/DDBJ whole genome shotgun (WGS) entry which is preliminary data.</text>
</comment>
<comment type="similarity">
    <text evidence="1 3">Belongs to the aldehyde dehydrogenase family.</text>
</comment>
<evidence type="ECO:0000256" key="4">
    <source>
        <dbReference type="PIRSR" id="PIRSR036492-1"/>
    </source>
</evidence>
<dbReference type="GO" id="GO:0016620">
    <property type="term" value="F:oxidoreductase activity, acting on the aldehyde or oxo group of donors, NAD or NADP as acceptor"/>
    <property type="evidence" value="ECO:0007669"/>
    <property type="project" value="InterPro"/>
</dbReference>
<sequence length="472" mass="51099">MPELRSINPTDASVLGSVKISTKIEIEAAVSAAKKAFPGWRALGLTKRAQVLVRLAGLLKQSRQALAELITREMGKPIVQSLDEVDTTVSDILYNAQAGQKLLADEVLAKNKGLTSILRYDPVGVVACIKPWNYPINTPMLSMAAALAAGNCIIFKPAGDTVLCGQKLAELIWSSGVPKDVFQVVYGGAKIGEMLIDQPIDMVSFTGSSAVGKAIADKCAARLIKFSLEMGGSTPAIVCRDADLELAANAIVWSRFNNCGQVCNAVKRVFVERGVAAKLTKLIVAKVAKLKVGNPLDKTTDMGPLVSEKQLHAFEAQVTKSVVQSGRIILGGRRLRTDDYLKGYFHQPTVMIHVHTKMAVMQEEVFGPLLPICEVESLGQAIRHANQSDYGLTAVGFTASRQNAERITNEVIAGGTYINEEVAFYPGSPWTGLKNSGFGTIGGKHGLYEFTHKRHVHLDFTGRKTRSYWFNA</sequence>
<dbReference type="Pfam" id="PF00171">
    <property type="entry name" value="Aldedh"/>
    <property type="match status" value="1"/>
</dbReference>
<keyword evidence="2 3" id="KW-0560">Oxidoreductase</keyword>
<organism evidence="6 7">
    <name type="scientific">Candidatus Beckwithbacteria bacterium CG1_02_47_37</name>
    <dbReference type="NCBI Taxonomy" id="1805034"/>
    <lineage>
        <taxon>Bacteria</taxon>
        <taxon>Candidatus Beckwithiibacteriota</taxon>
    </lineage>
</organism>
<proteinExistence type="inferred from homology"/>